<evidence type="ECO:0000313" key="5">
    <source>
        <dbReference type="Proteomes" id="UP000265515"/>
    </source>
</evidence>
<keyword evidence="1" id="KW-0175">Coiled coil</keyword>
<feature type="compositionally biased region" description="Polar residues" evidence="2">
    <location>
        <begin position="81"/>
        <end position="96"/>
    </location>
</feature>
<comment type="caution">
    <text evidence="4">The sequence shown here is derived from an EMBL/GenBank/DDBJ whole genome shotgun (WGS) entry which is preliminary data.</text>
</comment>
<feature type="region of interest" description="Disordered" evidence="2">
    <location>
        <begin position="81"/>
        <end position="100"/>
    </location>
</feature>
<dbReference type="PROSITE" id="PS50994">
    <property type="entry name" value="INTEGRASE"/>
    <property type="match status" value="1"/>
</dbReference>
<feature type="domain" description="Integrase catalytic" evidence="3">
    <location>
        <begin position="1"/>
        <end position="151"/>
    </location>
</feature>
<feature type="region of interest" description="Disordered" evidence="2">
    <location>
        <begin position="493"/>
        <end position="519"/>
    </location>
</feature>
<reference evidence="4 5" key="1">
    <citation type="journal article" date="2018" name="Cell">
        <title>The Chara Genome: Secondary Complexity and Implications for Plant Terrestrialization.</title>
        <authorList>
            <person name="Nishiyama T."/>
            <person name="Sakayama H."/>
            <person name="Vries J.D."/>
            <person name="Buschmann H."/>
            <person name="Saint-Marcoux D."/>
            <person name="Ullrich K.K."/>
            <person name="Haas F.B."/>
            <person name="Vanderstraeten L."/>
            <person name="Becker D."/>
            <person name="Lang D."/>
            <person name="Vosolsobe S."/>
            <person name="Rombauts S."/>
            <person name="Wilhelmsson P.K.I."/>
            <person name="Janitza P."/>
            <person name="Kern R."/>
            <person name="Heyl A."/>
            <person name="Rumpler F."/>
            <person name="Villalobos L.I.A.C."/>
            <person name="Clay J.M."/>
            <person name="Skokan R."/>
            <person name="Toyoda A."/>
            <person name="Suzuki Y."/>
            <person name="Kagoshima H."/>
            <person name="Schijlen E."/>
            <person name="Tajeshwar N."/>
            <person name="Catarino B."/>
            <person name="Hetherington A.J."/>
            <person name="Saltykova A."/>
            <person name="Bonnot C."/>
            <person name="Breuninger H."/>
            <person name="Symeonidi A."/>
            <person name="Radhakrishnan G.V."/>
            <person name="Van Nieuwerburgh F."/>
            <person name="Deforce D."/>
            <person name="Chang C."/>
            <person name="Karol K.G."/>
            <person name="Hedrich R."/>
            <person name="Ulvskov P."/>
            <person name="Glockner G."/>
            <person name="Delwiche C.F."/>
            <person name="Petrasek J."/>
            <person name="Van de Peer Y."/>
            <person name="Friml J."/>
            <person name="Beilby M."/>
            <person name="Dolan L."/>
            <person name="Kohara Y."/>
            <person name="Sugano S."/>
            <person name="Fujiyama A."/>
            <person name="Delaux P.-M."/>
            <person name="Quint M."/>
            <person name="TheiBen G."/>
            <person name="Hagemann M."/>
            <person name="Harholt J."/>
            <person name="Dunand C."/>
            <person name="Zachgo S."/>
            <person name="Langdale J."/>
            <person name="Maumus F."/>
            <person name="Straeten D.V.D."/>
            <person name="Gould S.B."/>
            <person name="Rensing S.A."/>
        </authorList>
    </citation>
    <scope>NUCLEOTIDE SEQUENCE [LARGE SCALE GENOMIC DNA]</scope>
    <source>
        <strain evidence="4 5">S276</strain>
    </source>
</reference>
<feature type="coiled-coil region" evidence="1">
    <location>
        <begin position="1535"/>
        <end position="1562"/>
    </location>
</feature>
<dbReference type="InterPro" id="IPR027417">
    <property type="entry name" value="P-loop_NTPase"/>
</dbReference>
<feature type="compositionally biased region" description="Low complexity" evidence="2">
    <location>
        <begin position="1056"/>
        <end position="1068"/>
    </location>
</feature>
<keyword evidence="5" id="KW-1185">Reference proteome</keyword>
<protein>
    <recommendedName>
        <fullName evidence="3">Integrase catalytic domain-containing protein</fullName>
    </recommendedName>
</protein>
<dbReference type="SUPFAM" id="SSF54160">
    <property type="entry name" value="Chromo domain-like"/>
    <property type="match status" value="1"/>
</dbReference>
<dbReference type="PANTHER" id="PTHR32046:SF11">
    <property type="entry name" value="IMMUNE-ASSOCIATED NUCLEOTIDE-BINDING PROTEIN 10-LIKE"/>
    <property type="match status" value="1"/>
</dbReference>
<proteinExistence type="predicted"/>
<dbReference type="PANTHER" id="PTHR32046">
    <property type="entry name" value="G DOMAIN-CONTAINING PROTEIN"/>
    <property type="match status" value="1"/>
</dbReference>
<dbReference type="OrthoDB" id="8954335at2759"/>
<dbReference type="GO" id="GO:0015074">
    <property type="term" value="P:DNA integration"/>
    <property type="evidence" value="ECO:0007669"/>
    <property type="project" value="InterPro"/>
</dbReference>
<dbReference type="Gramene" id="GBG76311">
    <property type="protein sequence ID" value="GBG76311"/>
    <property type="gene ID" value="CBR_g22059"/>
</dbReference>
<dbReference type="PROSITE" id="PS00675">
    <property type="entry name" value="SIGMA54_INTERACT_1"/>
    <property type="match status" value="1"/>
</dbReference>
<feature type="region of interest" description="Disordered" evidence="2">
    <location>
        <begin position="1033"/>
        <end position="1070"/>
    </location>
</feature>
<dbReference type="InterPro" id="IPR025662">
    <property type="entry name" value="Sigma_54_int_dom_ATP-bd_1"/>
</dbReference>
<dbReference type="Pfam" id="PF24674">
    <property type="entry name" value="MACPF_SNTX"/>
    <property type="match status" value="1"/>
</dbReference>
<evidence type="ECO:0000256" key="2">
    <source>
        <dbReference type="SAM" id="MobiDB-lite"/>
    </source>
</evidence>
<dbReference type="Proteomes" id="UP000265515">
    <property type="component" value="Unassembled WGS sequence"/>
</dbReference>
<dbReference type="Gene3D" id="3.40.50.300">
    <property type="entry name" value="P-loop containing nucleotide triphosphate hydrolases"/>
    <property type="match status" value="1"/>
</dbReference>
<dbReference type="GO" id="GO:0003676">
    <property type="term" value="F:nucleic acid binding"/>
    <property type="evidence" value="ECO:0007669"/>
    <property type="project" value="InterPro"/>
</dbReference>
<dbReference type="InterPro" id="IPR056072">
    <property type="entry name" value="SNTX_MACPF/CDC-like_dom"/>
</dbReference>
<dbReference type="Gene3D" id="3.30.420.10">
    <property type="entry name" value="Ribonuclease H-like superfamily/Ribonuclease H"/>
    <property type="match status" value="1"/>
</dbReference>
<dbReference type="Pfam" id="PF26633">
    <property type="entry name" value="DUF8206"/>
    <property type="match status" value="1"/>
</dbReference>
<accession>A0A388L1Y9</accession>
<feature type="coiled-coil region" evidence="1">
    <location>
        <begin position="1459"/>
        <end position="1493"/>
    </location>
</feature>
<dbReference type="EMBL" id="BFEA01000242">
    <property type="protein sequence ID" value="GBG76311.1"/>
    <property type="molecule type" value="Genomic_DNA"/>
</dbReference>
<organism evidence="4 5">
    <name type="scientific">Chara braunii</name>
    <name type="common">Braun's stonewort</name>
    <dbReference type="NCBI Taxonomy" id="69332"/>
    <lineage>
        <taxon>Eukaryota</taxon>
        <taxon>Viridiplantae</taxon>
        <taxon>Streptophyta</taxon>
        <taxon>Charophyceae</taxon>
        <taxon>Charales</taxon>
        <taxon>Characeae</taxon>
        <taxon>Chara</taxon>
    </lineage>
</organism>
<dbReference type="InterPro" id="IPR012337">
    <property type="entry name" value="RNaseH-like_sf"/>
</dbReference>
<name>A0A388L1Y9_CHABU</name>
<dbReference type="SUPFAM" id="SSF52540">
    <property type="entry name" value="P-loop containing nucleoside triphosphate hydrolases"/>
    <property type="match status" value="2"/>
</dbReference>
<evidence type="ECO:0000313" key="4">
    <source>
        <dbReference type="EMBL" id="GBG76311.1"/>
    </source>
</evidence>
<dbReference type="InterPro" id="IPR036397">
    <property type="entry name" value="RNaseH_sf"/>
</dbReference>
<dbReference type="InterPro" id="IPR058519">
    <property type="entry name" value="DUF8206"/>
</dbReference>
<evidence type="ECO:0000259" key="3">
    <source>
        <dbReference type="PROSITE" id="PS50994"/>
    </source>
</evidence>
<sequence>MDVTGPFPRDRHGHDGILTVVDRLSKYARFLPCKYHAAAPELARLLHTGWITNQGVPEDIVSDRDTRFMSTFWTSLMTESGTTMKSSSARHPQTDGQMERARQTTQMMLRTLIRPDQKDWVDRLPDIEFAYNTSVHPAICVTPFELHHGGEKARIKARANMQKAQIRMQQQANRRRLPCPFREGDLVWVLSEEFALEQDVSCKLLPKWFGPWEVTSAVGDDPTGPSFVINIPPHLTVHRVFHASKLAIYTPPSDDEFPGRRSQDPPSMDGHQEVVRVITHRKYGNKPIQYKVTFKQCAPDDTRWISSTDLQTSAPLIFADYEKRRLAKDAALLGALYNACDDWFAGETLFEMLKPKYVKLEDCPVTHLQLSFEESYTGRFKKLYVQPELQLSILGGLVRLAEYGKFLADEGCASIILHVRTKRQTVDMDHKRLRKYVSARILKSTDATHFVSGIIWGANTFMSFGERHRDEATKSWIRGQIEQQFHNTMMSLDQKTRPTSGDAMGGASDNTQSAPQEGAGGVLTRSGFKVYGDVYTDSVTRGESYTLLEACELVQRTREVVLKLNEGRGQPIIYILSPLSDMFDRLGMAPDSPKVFRPLEDKSVSSITAFFDELLLAKQRLVHFLESASDLPMLDTLGVRDRKRLVDIAERGMRHRLGKSLVAVRSGKDDGKAVIDLLGELRSNKDLSPESIRKFIDRNMEKLEQYRSEMEEREKMAWVKELGSKGVRYLWVGGGNNEDVSAKLMQELSTVEMADVLFFTDVEVSRSDERCRKNRQLFEKIVTDHNNSLIASAAPAAAGEADSDEVAAADKGNQSECRNMFYLVEYEVLPMDIPRSAIHRYAGGKRVSVDLLDDYSWFISQNLVTLFEGRHEKGFPIPHFSVDVKCQCPGALHASCPAEPRQWQCIACRVFILYGRDNYYYCRCGRAPVDKFRFKCNNPKHSVGGGGGRTRTFLAFTPEDDLPKMMRAMAGELEEINILLLGETGVGKSTFINAFANYLSYGSLQEAEKDELVILIPTSFTLIDENYEERTVNVEPNFGGADNREGDGLAGGEGGTSTASSKESGAASLTDEAKANETLQAGASATQACKAYVFPFADKIVRLIDTPGIGDTRGIDQDKKNFDNILAFLGFHRDIHGICILLKPNNARLSVFFRYCIQQLMFHLHKNASQNIVFLFTNARSTFYRPGDTLPALKKLLNDIKVEPPHVDIPFNHSSTFCLDNESFRFMVALRNGINFTDDDKKNFNVSWNTSVSECKRLMDHVATRKPHAVKDTISVNDARRLIALLSQPIGDITQVIQESLTRLEVERTKFESNSQDILDLQQDLFIPVVKVEYAKLPAPRTVCTSPQCRNAIARPPNPAAALPGKGGGEVAEDTKWKPNFITYAVCCSPCWLATMSGVSLWDYLSQKAPVGLRLCTAFHKISGACKVCGCNWKTHAHQFTEARQTVHKVKNTTIDGKIKTKEELREALEGHLNTLRQRIVELEQEQQSINGIVAKFAHFCSENAISPYNDAYKDYLDYLIKVKEAQSGSTDATAQGLKKAKKEYEKNLTVLKQAMEEHKAGVVSPNEISLMVRDLYRLKHNGSMIEQAVNEYKMATDAMHVTYSEVVYSKGRRLIRSQGEGPASADALQGMVDGMQLQS</sequence>
<dbReference type="InterPro" id="IPR001584">
    <property type="entry name" value="Integrase_cat-core"/>
</dbReference>
<dbReference type="InterPro" id="IPR016197">
    <property type="entry name" value="Chromo-like_dom_sf"/>
</dbReference>
<dbReference type="SUPFAM" id="SSF53098">
    <property type="entry name" value="Ribonuclease H-like"/>
    <property type="match status" value="1"/>
</dbReference>
<gene>
    <name evidence="4" type="ORF">CBR_g22059</name>
</gene>
<evidence type="ECO:0000256" key="1">
    <source>
        <dbReference type="SAM" id="Coils"/>
    </source>
</evidence>